<comment type="caution">
    <text evidence="1">The sequence shown here is derived from an EMBL/GenBank/DDBJ whole genome shotgun (WGS) entry which is preliminary data.</text>
</comment>
<organism evidence="1 2">
    <name type="scientific">Phytophthora aleatoria</name>
    <dbReference type="NCBI Taxonomy" id="2496075"/>
    <lineage>
        <taxon>Eukaryota</taxon>
        <taxon>Sar</taxon>
        <taxon>Stramenopiles</taxon>
        <taxon>Oomycota</taxon>
        <taxon>Peronosporomycetes</taxon>
        <taxon>Peronosporales</taxon>
        <taxon>Peronosporaceae</taxon>
        <taxon>Phytophthora</taxon>
    </lineage>
</organism>
<name>A0A8J5ME74_9STRA</name>
<evidence type="ECO:0000313" key="1">
    <source>
        <dbReference type="EMBL" id="KAG6950956.1"/>
    </source>
</evidence>
<dbReference type="Proteomes" id="UP000709295">
    <property type="component" value="Unassembled WGS sequence"/>
</dbReference>
<proteinExistence type="predicted"/>
<protein>
    <submittedName>
        <fullName evidence="1">Uncharacterized protein</fullName>
    </submittedName>
</protein>
<dbReference type="EMBL" id="JAENGY010001251">
    <property type="protein sequence ID" value="KAG6950956.1"/>
    <property type="molecule type" value="Genomic_DNA"/>
</dbReference>
<sequence>MSEKRYKSAYFMRKQEKEDLKEEVRRLRSELTRLDPGPQVAAESAAIRTTIRQQQLGIANVQSEIPPLLQTHPLYSRICLKKSWEDRSATLLAFRDKKFKAAYEYVTVRSRMAQPQLSDERFEITNDNTCCVIFQTVDFPDVNSLQQVYDALLFSIHNAEVSISERLGHVTVRDDYEGVDGNIFNARIVSTNDDGVATELNCIMMSQIFDGTEGASGGEPCGIVVLDSVDEDQLYPYVPSERIRKDVSGAFVLTVRQPASQTVESTQPASGGEGKVVTLRRAVFVKLYRPEFEISEAVWQNMQQETTRWGDVVIRSIRSVLYSIP</sequence>
<dbReference type="AlphaFoldDB" id="A0A8J5ME74"/>
<evidence type="ECO:0000313" key="2">
    <source>
        <dbReference type="Proteomes" id="UP000709295"/>
    </source>
</evidence>
<gene>
    <name evidence="1" type="ORF">JG688_00013943</name>
</gene>
<keyword evidence="2" id="KW-1185">Reference proteome</keyword>
<accession>A0A8J5ME74</accession>
<reference evidence="1" key="1">
    <citation type="submission" date="2021-01" db="EMBL/GenBank/DDBJ databases">
        <title>Phytophthora aleatoria, a newly-described species from Pinus radiata is distinct from Phytophthora cactorum isolates based on comparative genomics.</title>
        <authorList>
            <person name="Mcdougal R."/>
            <person name="Panda P."/>
            <person name="Williams N."/>
            <person name="Studholme D.J."/>
        </authorList>
    </citation>
    <scope>NUCLEOTIDE SEQUENCE</scope>
    <source>
        <strain evidence="1">NZFS 4037</strain>
    </source>
</reference>